<dbReference type="InterPro" id="IPR036236">
    <property type="entry name" value="Znf_C2H2_sf"/>
</dbReference>
<feature type="domain" description="C2H2-type" evidence="11">
    <location>
        <begin position="835"/>
        <end position="863"/>
    </location>
</feature>
<dbReference type="Pfam" id="PF00096">
    <property type="entry name" value="zf-C2H2"/>
    <property type="match status" value="1"/>
</dbReference>
<dbReference type="SUPFAM" id="SSF57667">
    <property type="entry name" value="beta-beta-alpha zinc fingers"/>
    <property type="match status" value="3"/>
</dbReference>
<keyword evidence="3" id="KW-0677">Repeat</keyword>
<keyword evidence="5" id="KW-0862">Zinc</keyword>
<dbReference type="InterPro" id="IPR013087">
    <property type="entry name" value="Znf_C2H2_type"/>
</dbReference>
<dbReference type="PANTHER" id="PTHR24390:SF159">
    <property type="entry name" value="GROWTH FACTOR INDEPENDENT 1 TRANSCRIPTIONAL REPRESSOR"/>
    <property type="match status" value="1"/>
</dbReference>
<name>A0AAD9MTZ6_9ANNE</name>
<feature type="domain" description="C2H2-type" evidence="11">
    <location>
        <begin position="897"/>
        <end position="924"/>
    </location>
</feature>
<feature type="domain" description="C2H2-type" evidence="11">
    <location>
        <begin position="925"/>
        <end position="952"/>
    </location>
</feature>
<proteinExistence type="predicted"/>
<evidence type="ECO:0000256" key="1">
    <source>
        <dbReference type="ARBA" id="ARBA00004123"/>
    </source>
</evidence>
<dbReference type="GO" id="GO:0008270">
    <property type="term" value="F:zinc ion binding"/>
    <property type="evidence" value="ECO:0007669"/>
    <property type="project" value="UniProtKB-KW"/>
</dbReference>
<dbReference type="PROSITE" id="PS50157">
    <property type="entry name" value="ZINC_FINGER_C2H2_2"/>
    <property type="match status" value="6"/>
</dbReference>
<dbReference type="SUPFAM" id="SSF54695">
    <property type="entry name" value="POZ domain"/>
    <property type="match status" value="1"/>
</dbReference>
<evidence type="ECO:0000256" key="9">
    <source>
        <dbReference type="SAM" id="MobiDB-lite"/>
    </source>
</evidence>
<protein>
    <submittedName>
        <fullName evidence="12">Uncharacterized protein</fullName>
    </submittedName>
</protein>
<dbReference type="Pfam" id="PF00651">
    <property type="entry name" value="BTB"/>
    <property type="match status" value="1"/>
</dbReference>
<dbReference type="InterPro" id="IPR000210">
    <property type="entry name" value="BTB/POZ_dom"/>
</dbReference>
<dbReference type="PROSITE" id="PS50097">
    <property type="entry name" value="BTB"/>
    <property type="match status" value="1"/>
</dbReference>
<gene>
    <name evidence="12" type="ORF">LSH36_687g03055</name>
</gene>
<evidence type="ECO:0000256" key="7">
    <source>
        <dbReference type="ARBA" id="ARBA00023242"/>
    </source>
</evidence>
<accession>A0AAD9MTZ6</accession>
<feature type="region of interest" description="Disordered" evidence="9">
    <location>
        <begin position="1"/>
        <end position="37"/>
    </location>
</feature>
<organism evidence="12 13">
    <name type="scientific">Paralvinella palmiformis</name>
    <dbReference type="NCBI Taxonomy" id="53620"/>
    <lineage>
        <taxon>Eukaryota</taxon>
        <taxon>Metazoa</taxon>
        <taxon>Spiralia</taxon>
        <taxon>Lophotrochozoa</taxon>
        <taxon>Annelida</taxon>
        <taxon>Polychaeta</taxon>
        <taxon>Sedentaria</taxon>
        <taxon>Canalipalpata</taxon>
        <taxon>Terebellida</taxon>
        <taxon>Terebelliformia</taxon>
        <taxon>Alvinellidae</taxon>
        <taxon>Paralvinella</taxon>
    </lineage>
</organism>
<dbReference type="Gene3D" id="3.30.160.60">
    <property type="entry name" value="Classic Zinc Finger"/>
    <property type="match status" value="3"/>
</dbReference>
<evidence type="ECO:0000256" key="3">
    <source>
        <dbReference type="ARBA" id="ARBA00022737"/>
    </source>
</evidence>
<feature type="domain" description="C2H2-type" evidence="11">
    <location>
        <begin position="984"/>
        <end position="1011"/>
    </location>
</feature>
<evidence type="ECO:0000313" key="13">
    <source>
        <dbReference type="Proteomes" id="UP001208570"/>
    </source>
</evidence>
<evidence type="ECO:0000256" key="8">
    <source>
        <dbReference type="PROSITE-ProRule" id="PRU00042"/>
    </source>
</evidence>
<evidence type="ECO:0000259" key="11">
    <source>
        <dbReference type="PROSITE" id="PS50157"/>
    </source>
</evidence>
<dbReference type="GO" id="GO:0005634">
    <property type="term" value="C:nucleus"/>
    <property type="evidence" value="ECO:0007669"/>
    <property type="project" value="UniProtKB-SubCell"/>
</dbReference>
<keyword evidence="7" id="KW-0539">Nucleus</keyword>
<feature type="region of interest" description="Disordered" evidence="9">
    <location>
        <begin position="257"/>
        <end position="322"/>
    </location>
</feature>
<dbReference type="PROSITE" id="PS00028">
    <property type="entry name" value="ZINC_FINGER_C2H2_1"/>
    <property type="match status" value="5"/>
</dbReference>
<feature type="domain" description="BTB" evidence="10">
    <location>
        <begin position="60"/>
        <end position="107"/>
    </location>
</feature>
<dbReference type="InterPro" id="IPR011333">
    <property type="entry name" value="SKP1/BTB/POZ_sf"/>
</dbReference>
<dbReference type="EMBL" id="JAODUP010000687">
    <property type="protein sequence ID" value="KAK2145345.1"/>
    <property type="molecule type" value="Genomic_DNA"/>
</dbReference>
<feature type="domain" description="C2H2-type" evidence="11">
    <location>
        <begin position="800"/>
        <end position="828"/>
    </location>
</feature>
<keyword evidence="2" id="KW-0479">Metal-binding</keyword>
<evidence type="ECO:0000259" key="10">
    <source>
        <dbReference type="PROSITE" id="PS50097"/>
    </source>
</evidence>
<evidence type="ECO:0000256" key="4">
    <source>
        <dbReference type="ARBA" id="ARBA00022771"/>
    </source>
</evidence>
<dbReference type="CDD" id="cd18186">
    <property type="entry name" value="BTB_POZ_ZBTB_KLHL-like"/>
    <property type="match status" value="1"/>
</dbReference>
<dbReference type="Gene3D" id="3.30.710.10">
    <property type="entry name" value="Potassium Channel Kv1.1, Chain A"/>
    <property type="match status" value="1"/>
</dbReference>
<evidence type="ECO:0000256" key="5">
    <source>
        <dbReference type="ARBA" id="ARBA00022833"/>
    </source>
</evidence>
<comment type="caution">
    <text evidence="12">The sequence shown here is derived from an EMBL/GenBank/DDBJ whole genome shotgun (WGS) entry which is preliminary data.</text>
</comment>
<feature type="compositionally biased region" description="Polar residues" evidence="9">
    <location>
        <begin position="309"/>
        <end position="322"/>
    </location>
</feature>
<feature type="compositionally biased region" description="Polar residues" evidence="9">
    <location>
        <begin position="20"/>
        <end position="37"/>
    </location>
</feature>
<dbReference type="GO" id="GO:0006357">
    <property type="term" value="P:regulation of transcription by RNA polymerase II"/>
    <property type="evidence" value="ECO:0007669"/>
    <property type="project" value="TreeGrafter"/>
</dbReference>
<feature type="compositionally biased region" description="Low complexity" evidence="9">
    <location>
        <begin position="10"/>
        <end position="19"/>
    </location>
</feature>
<dbReference type="GO" id="GO:0003700">
    <property type="term" value="F:DNA-binding transcription factor activity"/>
    <property type="evidence" value="ECO:0007669"/>
    <property type="project" value="TreeGrafter"/>
</dbReference>
<evidence type="ECO:0000256" key="6">
    <source>
        <dbReference type="ARBA" id="ARBA00023125"/>
    </source>
</evidence>
<sequence>MVTARDPAVPSESGSGSPSWNSHATTGHGSSESNGQSDKPCYWVNIWTRLNAMRNCLQLCDIDLETEDGSAFRAHSAVLAASSDAFHGHLMSKKSSVLRDAGNNKVLIQGVSGPALKVTSLPLQIPAALICEKVTLDFVYGITPTNPEELSLLLEGSQVMGISGALAFCKRHGVLVRNGDAVSPKSTVEAGNKAAKSTTGSHESRQTTNGVDSLQMRNDIADNHVNPHGDFVLDLSFNDLQSMSKCPVLKELASEEAEDAADGLPPDNQHLVSGDVDCQQDGSRSVCEKPRSDSLNLDGSDSVMPMDAVNNQTEPAGSGQESGAAQMCVTDDLDIDDLSCPFAKSAMYDGKCSEPDRGSSTDCVGDVDKMTAEAVLHCPFLKSLGDMPPDAMMKADEEDEMQKKLPYCAPGKTIRSLEPPSVVDLREADQCGKLASFATNQSDSSDLLSASGWQDLTGGPRGQNPTISQVTYNQYDVGGFLNGKTTVLPDDKVQNVCNAGGGEQLSVSCAAMSHSQVSQSVLGETIPAVSSQRQLSPSQSVANVPMNQLDLSESLVGENPISSFGRQYEVTRPVFNDNFASIVNENSSNFDGMVSPRQELFISCGPVESQETQSGSTSRPLSANNSFVPDVCAESDVSFYQATVSTGSTCGSSLVDLIYCNVSDSGCPPEGSSLACAQVSSTTGVALSRIGAQAKPVQSVLPSPDQRCHSTVMSPEGSRHQSVVSPETDSSSRMASPGALASWDATSCLPLDNTTIKAKLKLNRGQEYICLIENCCYSNKCLDYMQSHMYRKHGMGRPDVTCPLCQKAFFSLGQLKGHTKRAHKPETRASDVEAVRCEDCNEMFTNMQKLQTHRLKSHCKGRLFTCEECDFRSPRKKDVQAHMVSQHKKIPPGVQVFECVHCDYKCTDKNRAEEHQAMHTGQPKFVCKICGKSYTTRRGMRTHMQYHSTERPHRCEMCNAAFKVRSKLRDHVRLVHTHVGVKPYQCGYCGHKTALRGNCNQHCRKHHPELPVCVIDHQQGERRNKRAYDYAGLKGEGIEECRDVRKHLRAVSP</sequence>
<feature type="region of interest" description="Disordered" evidence="9">
    <location>
        <begin position="443"/>
        <end position="465"/>
    </location>
</feature>
<dbReference type="SMART" id="SM00355">
    <property type="entry name" value="ZnF_C2H2"/>
    <property type="match status" value="8"/>
</dbReference>
<keyword evidence="6" id="KW-0238">DNA-binding</keyword>
<dbReference type="Proteomes" id="UP001208570">
    <property type="component" value="Unassembled WGS sequence"/>
</dbReference>
<feature type="region of interest" description="Disordered" evidence="9">
    <location>
        <begin position="700"/>
        <end position="736"/>
    </location>
</feature>
<dbReference type="GO" id="GO:0000978">
    <property type="term" value="F:RNA polymerase II cis-regulatory region sequence-specific DNA binding"/>
    <property type="evidence" value="ECO:0007669"/>
    <property type="project" value="TreeGrafter"/>
</dbReference>
<feature type="compositionally biased region" description="Polar residues" evidence="9">
    <location>
        <begin position="195"/>
        <end position="213"/>
    </location>
</feature>
<keyword evidence="4 8" id="KW-0863">Zinc-finger</keyword>
<dbReference type="PANTHER" id="PTHR24390">
    <property type="entry name" value="ZINC FINGER PROTEIN"/>
    <property type="match status" value="1"/>
</dbReference>
<evidence type="ECO:0000256" key="2">
    <source>
        <dbReference type="ARBA" id="ARBA00022723"/>
    </source>
</evidence>
<comment type="subcellular location">
    <subcellularLocation>
        <location evidence="1">Nucleus</location>
    </subcellularLocation>
</comment>
<keyword evidence="13" id="KW-1185">Reference proteome</keyword>
<evidence type="ECO:0000313" key="12">
    <source>
        <dbReference type="EMBL" id="KAK2145345.1"/>
    </source>
</evidence>
<feature type="compositionally biased region" description="Polar residues" evidence="9">
    <location>
        <begin position="720"/>
        <end position="734"/>
    </location>
</feature>
<reference evidence="12" key="1">
    <citation type="journal article" date="2023" name="Mol. Biol. Evol.">
        <title>Third-Generation Sequencing Reveals the Adaptive Role of the Epigenome in Three Deep-Sea Polychaetes.</title>
        <authorList>
            <person name="Perez M."/>
            <person name="Aroh O."/>
            <person name="Sun Y."/>
            <person name="Lan Y."/>
            <person name="Juniper S.K."/>
            <person name="Young C.R."/>
            <person name="Angers B."/>
            <person name="Qian P.Y."/>
        </authorList>
    </citation>
    <scope>NUCLEOTIDE SEQUENCE</scope>
    <source>
        <strain evidence="12">P08H-3</strain>
    </source>
</reference>
<dbReference type="AlphaFoldDB" id="A0AAD9MTZ6"/>
<feature type="region of interest" description="Disordered" evidence="9">
    <location>
        <begin position="184"/>
        <end position="213"/>
    </location>
</feature>
<feature type="compositionally biased region" description="Polar residues" evidence="9">
    <location>
        <begin position="443"/>
        <end position="454"/>
    </location>
</feature>
<feature type="domain" description="C2H2-type" evidence="11">
    <location>
        <begin position="953"/>
        <end position="983"/>
    </location>
</feature>